<dbReference type="PROSITE" id="PS50119">
    <property type="entry name" value="ZF_BBOX"/>
    <property type="match status" value="1"/>
</dbReference>
<dbReference type="GO" id="GO:0044325">
    <property type="term" value="F:transmembrane transporter binding"/>
    <property type="evidence" value="ECO:0007669"/>
    <property type="project" value="TreeGrafter"/>
</dbReference>
<evidence type="ECO:0000313" key="12">
    <source>
        <dbReference type="WBParaSite" id="DME_0000915301-mRNA-1"/>
    </source>
</evidence>
<dbReference type="InterPro" id="IPR013083">
    <property type="entry name" value="Znf_RING/FYVE/PHD"/>
</dbReference>
<dbReference type="SMART" id="SM00336">
    <property type="entry name" value="BBOX"/>
    <property type="match status" value="1"/>
</dbReference>
<dbReference type="Proteomes" id="UP000038040">
    <property type="component" value="Unplaced"/>
</dbReference>
<dbReference type="Proteomes" id="UP000274756">
    <property type="component" value="Unassembled WGS sequence"/>
</dbReference>
<dbReference type="PANTHER" id="PTHR22635:SF0">
    <property type="entry name" value="RING FINGER PROTEIN 207"/>
    <property type="match status" value="1"/>
</dbReference>
<dbReference type="EMBL" id="UYYG01000087">
    <property type="protein sequence ID" value="VDN52917.1"/>
    <property type="molecule type" value="Genomic_DNA"/>
</dbReference>
<dbReference type="SUPFAM" id="SSF57850">
    <property type="entry name" value="RING/U-box"/>
    <property type="match status" value="1"/>
</dbReference>
<dbReference type="STRING" id="318479.A0A0N4UMR3"/>
<reference evidence="9 11" key="2">
    <citation type="submission" date="2018-11" db="EMBL/GenBank/DDBJ databases">
        <authorList>
            <consortium name="Pathogen Informatics"/>
        </authorList>
    </citation>
    <scope>NUCLEOTIDE SEQUENCE [LARGE SCALE GENOMIC DNA]</scope>
</reference>
<dbReference type="GO" id="GO:0008270">
    <property type="term" value="F:zinc ion binding"/>
    <property type="evidence" value="ECO:0007669"/>
    <property type="project" value="UniProtKB-KW"/>
</dbReference>
<protein>
    <recommendedName>
        <fullName evidence="1">RING finger protein 207</fullName>
    </recommendedName>
</protein>
<evidence type="ECO:0000256" key="3">
    <source>
        <dbReference type="ARBA" id="ARBA00022771"/>
    </source>
</evidence>
<evidence type="ECO:0000256" key="5">
    <source>
        <dbReference type="PROSITE-ProRule" id="PRU00024"/>
    </source>
</evidence>
<accession>A0A0N4UMR3</accession>
<reference evidence="12" key="1">
    <citation type="submission" date="2017-02" db="UniProtKB">
        <authorList>
            <consortium name="WormBaseParasite"/>
        </authorList>
    </citation>
    <scope>IDENTIFICATION</scope>
</reference>
<organism evidence="10 12">
    <name type="scientific">Dracunculus medinensis</name>
    <name type="common">Guinea worm</name>
    <dbReference type="NCBI Taxonomy" id="318479"/>
    <lineage>
        <taxon>Eukaryota</taxon>
        <taxon>Metazoa</taxon>
        <taxon>Ecdysozoa</taxon>
        <taxon>Nematoda</taxon>
        <taxon>Chromadorea</taxon>
        <taxon>Rhabditida</taxon>
        <taxon>Spirurina</taxon>
        <taxon>Dracunculoidea</taxon>
        <taxon>Dracunculidae</taxon>
        <taxon>Dracunculus</taxon>
    </lineage>
</organism>
<evidence type="ECO:0000256" key="4">
    <source>
        <dbReference type="ARBA" id="ARBA00022833"/>
    </source>
</evidence>
<evidence type="ECO:0000313" key="9">
    <source>
        <dbReference type="EMBL" id="VDN52917.1"/>
    </source>
</evidence>
<dbReference type="InterPro" id="IPR017907">
    <property type="entry name" value="Znf_RING_CS"/>
</dbReference>
<evidence type="ECO:0000313" key="10">
    <source>
        <dbReference type="Proteomes" id="UP000038040"/>
    </source>
</evidence>
<feature type="signal peptide" evidence="6">
    <location>
        <begin position="1"/>
        <end position="17"/>
    </location>
</feature>
<evidence type="ECO:0000313" key="11">
    <source>
        <dbReference type="Proteomes" id="UP000274756"/>
    </source>
</evidence>
<dbReference type="PANTHER" id="PTHR22635">
    <property type="entry name" value="RING FINGER PROTEIN 207"/>
    <property type="match status" value="1"/>
</dbReference>
<dbReference type="GO" id="GO:0048471">
    <property type="term" value="C:perinuclear region of cytoplasm"/>
    <property type="evidence" value="ECO:0007669"/>
    <property type="project" value="TreeGrafter"/>
</dbReference>
<dbReference type="InterPro" id="IPR000315">
    <property type="entry name" value="Znf_B-box"/>
</dbReference>
<evidence type="ECO:0000259" key="7">
    <source>
        <dbReference type="PROSITE" id="PS50089"/>
    </source>
</evidence>
<name>A0A0N4UMR3_DRAME</name>
<dbReference type="InterPro" id="IPR039320">
    <property type="entry name" value="RNF207"/>
</dbReference>
<keyword evidence="2" id="KW-0479">Metal-binding</keyword>
<sequence length="294" mass="33917">MFRKWSILYVLSEMACSSSLLMFKLENAESRNPLECLICDRQFKNPLRLNCHHSFCQDCIRDKSCCPVCDYPIEGEAVSQPMHFCETCQQALCNDCRQNAHQAKMFSTHRLVPLEERSRVKGKINCPKHNEPYILHSLDNRSLACIVCFNNSAIDSRHHLVHIDAAHKTGCEKLDKAATKLRNFQDDVREQLQLRKRLASELSDSYSVASESIKQTCQEMVDAILSVKDRLLKKLDETKNIREKHFNDQVKYLICLQPSIRLYLLGASIFCSSASKIDFLQFSNELLKRIQVNL</sequence>
<evidence type="ECO:0000256" key="6">
    <source>
        <dbReference type="SAM" id="SignalP"/>
    </source>
</evidence>
<dbReference type="AlphaFoldDB" id="A0A0N4UMR3"/>
<evidence type="ECO:0000259" key="8">
    <source>
        <dbReference type="PROSITE" id="PS50119"/>
    </source>
</evidence>
<feature type="domain" description="RING-type" evidence="7">
    <location>
        <begin position="36"/>
        <end position="70"/>
    </location>
</feature>
<dbReference type="Gene3D" id="3.30.40.10">
    <property type="entry name" value="Zinc/RING finger domain, C3HC4 (zinc finger)"/>
    <property type="match status" value="1"/>
</dbReference>
<dbReference type="OrthoDB" id="9049620at2759"/>
<dbReference type="PROSITE" id="PS00518">
    <property type="entry name" value="ZF_RING_1"/>
    <property type="match status" value="1"/>
</dbReference>
<evidence type="ECO:0000256" key="1">
    <source>
        <dbReference type="ARBA" id="ARBA00021526"/>
    </source>
</evidence>
<dbReference type="WBParaSite" id="DME_0000915301-mRNA-1">
    <property type="protein sequence ID" value="DME_0000915301-mRNA-1"/>
    <property type="gene ID" value="DME_0000915301"/>
</dbReference>
<dbReference type="Gene3D" id="3.30.160.60">
    <property type="entry name" value="Classic Zinc Finger"/>
    <property type="match status" value="1"/>
</dbReference>
<dbReference type="Pfam" id="PF13445">
    <property type="entry name" value="zf-RING_UBOX"/>
    <property type="match status" value="1"/>
</dbReference>
<dbReference type="InterPro" id="IPR001841">
    <property type="entry name" value="Znf_RING"/>
</dbReference>
<evidence type="ECO:0000256" key="2">
    <source>
        <dbReference type="ARBA" id="ARBA00022723"/>
    </source>
</evidence>
<dbReference type="GO" id="GO:0030544">
    <property type="term" value="F:Hsp70 protein binding"/>
    <property type="evidence" value="ECO:0007669"/>
    <property type="project" value="InterPro"/>
</dbReference>
<keyword evidence="3 5" id="KW-0863">Zinc-finger</keyword>
<gene>
    <name evidence="9" type="ORF">DME_LOCUS2890</name>
</gene>
<dbReference type="SMART" id="SM00184">
    <property type="entry name" value="RING"/>
    <property type="match status" value="1"/>
</dbReference>
<keyword evidence="11" id="KW-1185">Reference proteome</keyword>
<keyword evidence="4" id="KW-0862">Zinc</keyword>
<feature type="domain" description="B box-type" evidence="8">
    <location>
        <begin position="61"/>
        <end position="114"/>
    </location>
</feature>
<dbReference type="InterPro" id="IPR027370">
    <property type="entry name" value="Znf-RING_euk"/>
</dbReference>
<feature type="chain" id="PRO_5041041053" description="RING finger protein 207" evidence="6">
    <location>
        <begin position="18"/>
        <end position="294"/>
    </location>
</feature>
<proteinExistence type="predicted"/>
<keyword evidence="6" id="KW-0732">Signal</keyword>
<dbReference type="CDD" id="cd19814">
    <property type="entry name" value="Bbox1_RNF207-like"/>
    <property type="match status" value="1"/>
</dbReference>
<dbReference type="PROSITE" id="PS50089">
    <property type="entry name" value="ZF_RING_2"/>
    <property type="match status" value="1"/>
</dbReference>